<accession>A0ACB0LNB0</accession>
<name>A0ACB0LNB0_TRIPR</name>
<sequence>MVSLTTTTFEPLTKKRRLIIKLSYPSQNNDQESDYHKKTCYLVTKSQESVVVPIKDNDVVVGSTSTKIINNTVLAAADHKERYFLDPRVDSKNGFDGKLKKDCAETDLLMIKKNKPMEHYKRMQCWVIVKRMIEGRDGWALKESLDLKFLKGLEKNKSKVQKAIGLKDIEAKLKSYSTPDEFAKDMRFVFSQGLLYHPRHIVHRIAEKFSETFENKWKSLNEEWTIEERKLKRMIHKRKREQAVYDNERKEVEKFMVMLFVDDGEKPDLIGRTSIIVSYDQHGKVADALAAYDLMKREGIQPDAVTFVGILSACSHSGLVEEAFFYLDSMFQDYNITPSLHHYACIVDLLGRSGRLREAQSFIMLVLLIFLLSSFNVSTRQVALMSLHCQ</sequence>
<gene>
    <name evidence="1" type="ORF">MILVUS5_LOCUS34290</name>
</gene>
<dbReference type="Proteomes" id="UP001177021">
    <property type="component" value="Unassembled WGS sequence"/>
</dbReference>
<protein>
    <submittedName>
        <fullName evidence="1">Uncharacterized protein</fullName>
    </submittedName>
</protein>
<evidence type="ECO:0000313" key="1">
    <source>
        <dbReference type="EMBL" id="CAJ2670225.1"/>
    </source>
</evidence>
<comment type="caution">
    <text evidence="1">The sequence shown here is derived from an EMBL/GenBank/DDBJ whole genome shotgun (WGS) entry which is preliminary data.</text>
</comment>
<evidence type="ECO:0000313" key="2">
    <source>
        <dbReference type="Proteomes" id="UP001177021"/>
    </source>
</evidence>
<keyword evidence="2" id="KW-1185">Reference proteome</keyword>
<organism evidence="1 2">
    <name type="scientific">Trifolium pratense</name>
    <name type="common">Red clover</name>
    <dbReference type="NCBI Taxonomy" id="57577"/>
    <lineage>
        <taxon>Eukaryota</taxon>
        <taxon>Viridiplantae</taxon>
        <taxon>Streptophyta</taxon>
        <taxon>Embryophyta</taxon>
        <taxon>Tracheophyta</taxon>
        <taxon>Spermatophyta</taxon>
        <taxon>Magnoliopsida</taxon>
        <taxon>eudicotyledons</taxon>
        <taxon>Gunneridae</taxon>
        <taxon>Pentapetalae</taxon>
        <taxon>rosids</taxon>
        <taxon>fabids</taxon>
        <taxon>Fabales</taxon>
        <taxon>Fabaceae</taxon>
        <taxon>Papilionoideae</taxon>
        <taxon>50 kb inversion clade</taxon>
        <taxon>NPAAA clade</taxon>
        <taxon>Hologalegina</taxon>
        <taxon>IRL clade</taxon>
        <taxon>Trifolieae</taxon>
        <taxon>Trifolium</taxon>
    </lineage>
</organism>
<dbReference type="EMBL" id="CASHSV030000615">
    <property type="protein sequence ID" value="CAJ2670225.1"/>
    <property type="molecule type" value="Genomic_DNA"/>
</dbReference>
<reference evidence="1" key="1">
    <citation type="submission" date="2023-10" db="EMBL/GenBank/DDBJ databases">
        <authorList>
            <person name="Rodriguez Cubillos JULIANA M."/>
            <person name="De Vega J."/>
        </authorList>
    </citation>
    <scope>NUCLEOTIDE SEQUENCE</scope>
</reference>
<proteinExistence type="predicted"/>